<comment type="caution">
    <text evidence="3">The sequence shown here is derived from an EMBL/GenBank/DDBJ whole genome shotgun (WGS) entry which is preliminary data.</text>
</comment>
<evidence type="ECO:0000259" key="2">
    <source>
        <dbReference type="PROSITE" id="PS50835"/>
    </source>
</evidence>
<proteinExistence type="predicted"/>
<evidence type="ECO:0000256" key="1">
    <source>
        <dbReference type="SAM" id="SignalP"/>
    </source>
</evidence>
<dbReference type="AlphaFoldDB" id="A0A1D2MXV8"/>
<dbReference type="SUPFAM" id="SSF48726">
    <property type="entry name" value="Immunoglobulin"/>
    <property type="match status" value="1"/>
</dbReference>
<gene>
    <name evidence="3" type="ORF">Ocin01_08795</name>
</gene>
<evidence type="ECO:0000313" key="4">
    <source>
        <dbReference type="Proteomes" id="UP000094527"/>
    </source>
</evidence>
<organism evidence="3 4">
    <name type="scientific">Orchesella cincta</name>
    <name type="common">Springtail</name>
    <name type="synonym">Podura cincta</name>
    <dbReference type="NCBI Taxonomy" id="48709"/>
    <lineage>
        <taxon>Eukaryota</taxon>
        <taxon>Metazoa</taxon>
        <taxon>Ecdysozoa</taxon>
        <taxon>Arthropoda</taxon>
        <taxon>Hexapoda</taxon>
        <taxon>Collembola</taxon>
        <taxon>Entomobryomorpha</taxon>
        <taxon>Entomobryoidea</taxon>
        <taxon>Orchesellidae</taxon>
        <taxon>Orchesellinae</taxon>
        <taxon>Orchesella</taxon>
    </lineage>
</organism>
<protein>
    <submittedName>
        <fullName evidence="3">Palladin</fullName>
    </submittedName>
</protein>
<sequence length="112" mass="12517">MEYVRLVFLISELVLIVRSQPTPQGYDDEVEGEMSVPRAPKIIDSSTVNLNYSGMTMNNLQCIVEGSPTPTVFWLKDGKEIQSDTDLYNITYDVTDGKAELAFAKNAYSTNN</sequence>
<dbReference type="OrthoDB" id="6880774at2759"/>
<dbReference type="EMBL" id="LJIJ01000399">
    <property type="protein sequence ID" value="ODM97886.1"/>
    <property type="molecule type" value="Genomic_DNA"/>
</dbReference>
<name>A0A1D2MXV8_ORCCI</name>
<dbReference type="InterPro" id="IPR036179">
    <property type="entry name" value="Ig-like_dom_sf"/>
</dbReference>
<accession>A0A1D2MXV8</accession>
<dbReference type="InterPro" id="IPR013098">
    <property type="entry name" value="Ig_I-set"/>
</dbReference>
<feature type="chain" id="PRO_5008904718" evidence="1">
    <location>
        <begin position="20"/>
        <end position="112"/>
    </location>
</feature>
<feature type="domain" description="Ig-like" evidence="2">
    <location>
        <begin position="40"/>
        <end position="112"/>
    </location>
</feature>
<dbReference type="PROSITE" id="PS50835">
    <property type="entry name" value="IG_LIKE"/>
    <property type="match status" value="1"/>
</dbReference>
<keyword evidence="1" id="KW-0732">Signal</keyword>
<dbReference type="Proteomes" id="UP000094527">
    <property type="component" value="Unassembled WGS sequence"/>
</dbReference>
<feature type="signal peptide" evidence="1">
    <location>
        <begin position="1"/>
        <end position="19"/>
    </location>
</feature>
<dbReference type="InterPro" id="IPR013783">
    <property type="entry name" value="Ig-like_fold"/>
</dbReference>
<dbReference type="InterPro" id="IPR007110">
    <property type="entry name" value="Ig-like_dom"/>
</dbReference>
<dbReference type="Gene3D" id="2.60.40.10">
    <property type="entry name" value="Immunoglobulins"/>
    <property type="match status" value="1"/>
</dbReference>
<keyword evidence="4" id="KW-1185">Reference proteome</keyword>
<feature type="non-terminal residue" evidence="3">
    <location>
        <position position="112"/>
    </location>
</feature>
<evidence type="ECO:0000313" key="3">
    <source>
        <dbReference type="EMBL" id="ODM97886.1"/>
    </source>
</evidence>
<reference evidence="3 4" key="1">
    <citation type="journal article" date="2016" name="Genome Biol. Evol.">
        <title>Gene Family Evolution Reflects Adaptation to Soil Environmental Stressors in the Genome of the Collembolan Orchesella cincta.</title>
        <authorList>
            <person name="Faddeeva-Vakhrusheva A."/>
            <person name="Derks M.F."/>
            <person name="Anvar S.Y."/>
            <person name="Agamennone V."/>
            <person name="Suring W."/>
            <person name="Smit S."/>
            <person name="van Straalen N.M."/>
            <person name="Roelofs D."/>
        </authorList>
    </citation>
    <scope>NUCLEOTIDE SEQUENCE [LARGE SCALE GENOMIC DNA]</scope>
    <source>
        <tissue evidence="3">Mixed pool</tissue>
    </source>
</reference>
<dbReference type="Pfam" id="PF07679">
    <property type="entry name" value="I-set"/>
    <property type="match status" value="1"/>
</dbReference>